<dbReference type="PANTHER" id="PTHR40084">
    <property type="entry name" value="PHOSPHOHYDROLASE, PHP FAMILY"/>
    <property type="match status" value="1"/>
</dbReference>
<dbReference type="Gene3D" id="3.20.20.140">
    <property type="entry name" value="Metal-dependent hydrolases"/>
    <property type="match status" value="1"/>
</dbReference>
<protein>
    <submittedName>
        <fullName evidence="1">Uncharacterized protein (TIGR00375 family)</fullName>
    </submittedName>
</protein>
<dbReference type="InterPro" id="IPR010994">
    <property type="entry name" value="RuvA_2-like"/>
</dbReference>
<dbReference type="CDD" id="cd19067">
    <property type="entry name" value="PfuEndoQ-like"/>
    <property type="match status" value="1"/>
</dbReference>
<name>A0A4R2P9X6_9BACL</name>
<evidence type="ECO:0000313" key="2">
    <source>
        <dbReference type="Proteomes" id="UP000295416"/>
    </source>
</evidence>
<dbReference type="Proteomes" id="UP000295416">
    <property type="component" value="Unassembled WGS sequence"/>
</dbReference>
<dbReference type="SUPFAM" id="SSF89550">
    <property type="entry name" value="PHP domain-like"/>
    <property type="match status" value="1"/>
</dbReference>
<dbReference type="PANTHER" id="PTHR40084:SF1">
    <property type="entry name" value="PHOSPHOTRANSFERASE"/>
    <property type="match status" value="1"/>
</dbReference>
<proteinExistence type="predicted"/>
<organism evidence="1 2">
    <name type="scientific">Scopulibacillus darangshiensis</name>
    <dbReference type="NCBI Taxonomy" id="442528"/>
    <lineage>
        <taxon>Bacteria</taxon>
        <taxon>Bacillati</taxon>
        <taxon>Bacillota</taxon>
        <taxon>Bacilli</taxon>
        <taxon>Bacillales</taxon>
        <taxon>Sporolactobacillaceae</taxon>
        <taxon>Scopulibacillus</taxon>
    </lineage>
</organism>
<dbReference type="OrthoDB" id="9810135at2"/>
<evidence type="ECO:0000313" key="1">
    <source>
        <dbReference type="EMBL" id="TCP31737.1"/>
    </source>
</evidence>
<dbReference type="AlphaFoldDB" id="A0A4R2P9X6"/>
<dbReference type="InterPro" id="IPR016195">
    <property type="entry name" value="Pol/histidinol_Pase-like"/>
</dbReference>
<comment type="caution">
    <text evidence="1">The sequence shown here is derived from an EMBL/GenBank/DDBJ whole genome shotgun (WGS) entry which is preliminary data.</text>
</comment>
<dbReference type="RefSeq" id="WP_132743406.1">
    <property type="nucleotide sequence ID" value="NZ_SLXK01000002.1"/>
</dbReference>
<gene>
    <name evidence="1" type="ORF">EV207_102230</name>
</gene>
<accession>A0A4R2P9X6</accession>
<reference evidence="1 2" key="1">
    <citation type="submission" date="2019-03" db="EMBL/GenBank/DDBJ databases">
        <title>Genomic Encyclopedia of Type Strains, Phase IV (KMG-IV): sequencing the most valuable type-strain genomes for metagenomic binning, comparative biology and taxonomic classification.</title>
        <authorList>
            <person name="Goeker M."/>
        </authorList>
    </citation>
    <scope>NUCLEOTIDE SEQUENCE [LARGE SCALE GENOMIC DNA]</scope>
    <source>
        <strain evidence="1 2">DSM 19377</strain>
    </source>
</reference>
<sequence length="390" mass="43277">MNTYFADMHIHIGRTMSGKPVKITGAKSLTIDNILEEASERKGIDIVGVIDSQVPEVLVQLEEMLQQGVVQELDDGGIRYGHTTLFLGAEIELNASSTQGPLHVLAFMPSLDIMKDFSCWLARHMTNISLSTQRFYGEPKVLQQKVKELGGLFIPAHIFTPFKSLYGSGVKSSITEIFDKDLIDAVELGLSSDTDMADQIPELHQFTFLTNSDAHSLKKIAREYQKLRLEAPTFKEFQLALKNCEGRGVAENYGLNPLLGKYHKTCCSECFTLLEEHQKGNPCPSCGNKRVIKGVYNRLQELKEEPSSLTPNRPPYVHQVPLDFIPKVGPKTLEKLLNHFGTEMAVMHQVNRKHLEAVVGSLTADLIIKARNGKLSLGTGGAGRYGKVKT</sequence>
<dbReference type="EMBL" id="SLXK01000002">
    <property type="protein sequence ID" value="TCP31737.1"/>
    <property type="molecule type" value="Genomic_DNA"/>
</dbReference>
<dbReference type="Gene3D" id="1.10.150.20">
    <property type="entry name" value="5' to 3' exonuclease, C-terminal subdomain"/>
    <property type="match status" value="1"/>
</dbReference>
<keyword evidence="2" id="KW-1185">Reference proteome</keyword>
<dbReference type="SUPFAM" id="SSF47781">
    <property type="entry name" value="RuvA domain 2-like"/>
    <property type="match status" value="1"/>
</dbReference>